<dbReference type="OrthoDB" id="9800940at2"/>
<keyword evidence="3 10" id="KW-0819">tRNA processing</keyword>
<keyword evidence="5 10" id="KW-0479">Metal-binding</keyword>
<dbReference type="EMBL" id="SCWE01000001">
    <property type="protein sequence ID" value="TDM03559.1"/>
    <property type="molecule type" value="Genomic_DNA"/>
</dbReference>
<dbReference type="SUPFAM" id="SSF56281">
    <property type="entry name" value="Metallo-hydrolase/oxidoreductase"/>
    <property type="match status" value="1"/>
</dbReference>
<evidence type="ECO:0000256" key="1">
    <source>
        <dbReference type="ARBA" id="ARBA00011738"/>
    </source>
</evidence>
<comment type="caution">
    <text evidence="11">The sequence shown here is derived from an EMBL/GenBank/DDBJ whole genome shotgun (WGS) entry which is preliminary data.</text>
</comment>
<comment type="similarity">
    <text evidence="10">Belongs to the RNase Z family.</text>
</comment>
<accession>A0A4R6BNV0</accession>
<feature type="binding site" evidence="10">
    <location>
        <position position="63"/>
    </location>
    <ligand>
        <name>Zn(2+)</name>
        <dbReference type="ChEBI" id="CHEBI:29105"/>
        <label>1</label>
        <note>catalytic</note>
    </ligand>
</feature>
<name>A0A4R6BNV0_9STAP</name>
<keyword evidence="4 10" id="KW-0540">Nuclease</keyword>
<keyword evidence="12" id="KW-1185">Reference proteome</keyword>
<feature type="active site" description="Proton acceptor" evidence="10">
    <location>
        <position position="67"/>
    </location>
</feature>
<dbReference type="EC" id="3.1.26.11" evidence="2 10"/>
<evidence type="ECO:0000256" key="7">
    <source>
        <dbReference type="ARBA" id="ARBA00022801"/>
    </source>
</evidence>
<dbReference type="NCBIfam" id="TIGR02651">
    <property type="entry name" value="RNase_Z"/>
    <property type="match status" value="1"/>
</dbReference>
<dbReference type="GO" id="GO:0042781">
    <property type="term" value="F:3'-tRNA processing endoribonuclease activity"/>
    <property type="evidence" value="ECO:0007669"/>
    <property type="project" value="UniProtKB-UniRule"/>
</dbReference>
<evidence type="ECO:0000256" key="4">
    <source>
        <dbReference type="ARBA" id="ARBA00022722"/>
    </source>
</evidence>
<dbReference type="GO" id="GO:0008270">
    <property type="term" value="F:zinc ion binding"/>
    <property type="evidence" value="ECO:0007669"/>
    <property type="project" value="UniProtKB-UniRule"/>
</dbReference>
<feature type="binding site" evidence="10">
    <location>
        <position position="68"/>
    </location>
    <ligand>
        <name>Zn(2+)</name>
        <dbReference type="ChEBI" id="CHEBI:29105"/>
        <label>2</label>
        <note>catalytic</note>
    </ligand>
</feature>
<dbReference type="PANTHER" id="PTHR46018:SF2">
    <property type="entry name" value="ZINC PHOSPHODIESTERASE ELAC PROTEIN 1"/>
    <property type="match status" value="1"/>
</dbReference>
<dbReference type="RefSeq" id="WP_133429654.1">
    <property type="nucleotide sequence ID" value="NZ_BMCC01000002.1"/>
</dbReference>
<feature type="binding site" evidence="10">
    <location>
        <position position="269"/>
    </location>
    <ligand>
        <name>Zn(2+)</name>
        <dbReference type="ChEBI" id="CHEBI:29105"/>
        <label>2</label>
        <note>catalytic</note>
    </ligand>
</feature>
<gene>
    <name evidence="10 11" type="primary">rnz</name>
    <name evidence="11" type="ORF">ERX37_02350</name>
</gene>
<keyword evidence="6 10" id="KW-0255">Endonuclease</keyword>
<feature type="binding site" evidence="10">
    <location>
        <position position="141"/>
    </location>
    <ligand>
        <name>Zn(2+)</name>
        <dbReference type="ChEBI" id="CHEBI:29105"/>
        <label>1</label>
        <note>catalytic</note>
    </ligand>
</feature>
<comment type="catalytic activity">
    <reaction evidence="10">
        <text>Endonucleolytic cleavage of RNA, removing extra 3' nucleotides from tRNA precursor, generating 3' termini of tRNAs. A 3'-hydroxy group is left at the tRNA terminus and a 5'-phosphoryl group is left at the trailer molecule.</text>
        <dbReference type="EC" id="3.1.26.11"/>
    </reaction>
</comment>
<dbReference type="AlphaFoldDB" id="A0A4R6BNV0"/>
<evidence type="ECO:0000256" key="8">
    <source>
        <dbReference type="ARBA" id="ARBA00022833"/>
    </source>
</evidence>
<evidence type="ECO:0000256" key="10">
    <source>
        <dbReference type="HAMAP-Rule" id="MF_01818"/>
    </source>
</evidence>
<feature type="binding site" evidence="10">
    <location>
        <position position="211"/>
    </location>
    <ligand>
        <name>Zn(2+)</name>
        <dbReference type="ChEBI" id="CHEBI:29105"/>
        <label>1</label>
        <note>catalytic</note>
    </ligand>
</feature>
<sequence length="309" mass="34918">MEITFLGTSAGLPTKERNTQTTVLNLSPFLNEFWLFDAGEAAQHQILHTKIKLGKLRAIFITHMHGDHVFGLPGILTSRSFQGGENKKLTVYGPPGIRSFIETTLKLTASHLNYPLEIIEVSDAGQYEREGIIIKTLLLCHGVPSYGYRLEFPEQEGRLLQEKLLAEGIAPGPVYRAFKSQDTVEYEGQLYDARLYRAENTPGKVITFFGDTMPVESEIQLALDADVIVHESTYLEGDLTLSHQYHHSHISDVIRLAEQCNVKLTLINHVSNRYHMQDIQAAEALIKEQHPDFNFRIAHDFMTVSLNMI</sequence>
<dbReference type="FunFam" id="3.60.15.10:FF:000002">
    <property type="entry name" value="Ribonuclease Z"/>
    <property type="match status" value="1"/>
</dbReference>
<proteinExistence type="inferred from homology"/>
<evidence type="ECO:0000256" key="5">
    <source>
        <dbReference type="ARBA" id="ARBA00022723"/>
    </source>
</evidence>
<dbReference type="InterPro" id="IPR036866">
    <property type="entry name" value="RibonucZ/Hydroxyglut_hydro"/>
</dbReference>
<keyword evidence="7 10" id="KW-0378">Hydrolase</keyword>
<evidence type="ECO:0000256" key="3">
    <source>
        <dbReference type="ARBA" id="ARBA00022694"/>
    </source>
</evidence>
<dbReference type="Gene3D" id="3.60.15.10">
    <property type="entry name" value="Ribonuclease Z/Hydroxyacylglutathione hydrolase-like"/>
    <property type="match status" value="1"/>
</dbReference>
<reference evidence="11 12" key="1">
    <citation type="submission" date="2019-01" db="EMBL/GenBank/DDBJ databases">
        <title>Draft genome sequences of the type strains of six Macrococcus species.</title>
        <authorList>
            <person name="Mazhar S."/>
            <person name="Altermann E."/>
            <person name="Hill C."/>
            <person name="Mcauliffe O."/>
        </authorList>
    </citation>
    <scope>NUCLEOTIDE SEQUENCE [LARGE SCALE GENOMIC DNA]</scope>
    <source>
        <strain evidence="11 12">CCM4809</strain>
    </source>
</reference>
<dbReference type="Proteomes" id="UP000295328">
    <property type="component" value="Unassembled WGS sequence"/>
</dbReference>
<evidence type="ECO:0000256" key="2">
    <source>
        <dbReference type="ARBA" id="ARBA00012477"/>
    </source>
</evidence>
<dbReference type="GO" id="GO:0042802">
    <property type="term" value="F:identical protein binding"/>
    <property type="evidence" value="ECO:0007669"/>
    <property type="project" value="UniProtKB-ARBA"/>
</dbReference>
<evidence type="ECO:0000313" key="11">
    <source>
        <dbReference type="EMBL" id="TDM03559.1"/>
    </source>
</evidence>
<protein>
    <recommendedName>
        <fullName evidence="2 10">Ribonuclease Z</fullName>
        <shortName evidence="10">RNase Z</shortName>
        <ecNumber evidence="2 10">3.1.26.11</ecNumber>
    </recommendedName>
    <alternativeName>
        <fullName evidence="10">tRNA 3 endonuclease</fullName>
    </alternativeName>
    <alternativeName>
        <fullName evidence="10">tRNase Z</fullName>
    </alternativeName>
</protein>
<dbReference type="Pfam" id="PF23023">
    <property type="entry name" value="Anti-Pycsar_Apyc1"/>
    <property type="match status" value="1"/>
</dbReference>
<keyword evidence="8 10" id="KW-0862">Zinc</keyword>
<dbReference type="PANTHER" id="PTHR46018">
    <property type="entry name" value="ZINC PHOSPHODIESTERASE ELAC PROTEIN 1"/>
    <property type="match status" value="1"/>
</dbReference>
<organism evidence="11 12">
    <name type="scientific">Macrococcus hajekii</name>
    <dbReference type="NCBI Taxonomy" id="198482"/>
    <lineage>
        <taxon>Bacteria</taxon>
        <taxon>Bacillati</taxon>
        <taxon>Bacillota</taxon>
        <taxon>Bacilli</taxon>
        <taxon>Bacillales</taxon>
        <taxon>Staphylococcaceae</taxon>
        <taxon>Macrococcus</taxon>
    </lineage>
</organism>
<evidence type="ECO:0000313" key="12">
    <source>
        <dbReference type="Proteomes" id="UP000295328"/>
    </source>
</evidence>
<feature type="binding site" evidence="10">
    <location>
        <position position="65"/>
    </location>
    <ligand>
        <name>Zn(2+)</name>
        <dbReference type="ChEBI" id="CHEBI:29105"/>
        <label>1</label>
        <note>catalytic</note>
    </ligand>
</feature>
<dbReference type="CDD" id="cd07717">
    <property type="entry name" value="RNaseZ_ZiPD-like_MBL-fold"/>
    <property type="match status" value="1"/>
</dbReference>
<feature type="binding site" evidence="10">
    <location>
        <position position="211"/>
    </location>
    <ligand>
        <name>Zn(2+)</name>
        <dbReference type="ChEBI" id="CHEBI:29105"/>
        <label>2</label>
        <note>catalytic</note>
    </ligand>
</feature>
<dbReference type="HAMAP" id="MF_01818">
    <property type="entry name" value="RNase_Z_BN"/>
    <property type="match status" value="1"/>
</dbReference>
<comment type="function">
    <text evidence="9 10">Zinc phosphodiesterase, which displays some tRNA 3'-processing endonuclease activity. Probably involved in tRNA maturation, by removing a 3'-trailer from precursor tRNA.</text>
</comment>
<evidence type="ECO:0000256" key="6">
    <source>
        <dbReference type="ARBA" id="ARBA00022759"/>
    </source>
</evidence>
<dbReference type="InterPro" id="IPR013471">
    <property type="entry name" value="RNase_Z/BN"/>
</dbReference>
<feature type="binding site" evidence="10">
    <location>
        <position position="67"/>
    </location>
    <ligand>
        <name>Zn(2+)</name>
        <dbReference type="ChEBI" id="CHEBI:29105"/>
        <label>2</label>
        <note>catalytic</note>
    </ligand>
</feature>
<comment type="cofactor">
    <cofactor evidence="10">
        <name>Zn(2+)</name>
        <dbReference type="ChEBI" id="CHEBI:29105"/>
    </cofactor>
    <text evidence="10">Binds 2 Zn(2+) ions.</text>
</comment>
<comment type="subunit">
    <text evidence="1 10">Homodimer.</text>
</comment>
<evidence type="ECO:0000256" key="9">
    <source>
        <dbReference type="ARBA" id="ARBA00057812"/>
    </source>
</evidence>